<keyword evidence="4 6" id="KW-0472">Membrane</keyword>
<dbReference type="GO" id="GO:0071944">
    <property type="term" value="C:cell periphery"/>
    <property type="evidence" value="ECO:0007669"/>
    <property type="project" value="UniProtKB-ARBA"/>
</dbReference>
<feature type="transmembrane region" description="Helical" evidence="6">
    <location>
        <begin position="216"/>
        <end position="240"/>
    </location>
</feature>
<dbReference type="CDD" id="cd12087">
    <property type="entry name" value="TM_EGFR-like"/>
    <property type="match status" value="1"/>
</dbReference>
<evidence type="ECO:0000256" key="3">
    <source>
        <dbReference type="ARBA" id="ARBA00022989"/>
    </source>
</evidence>
<feature type="chain" id="PRO_5007856236" description="Mid2 domain-containing protein" evidence="7">
    <location>
        <begin position="17"/>
        <end position="386"/>
    </location>
</feature>
<feature type="signal peptide" evidence="7">
    <location>
        <begin position="1"/>
        <end position="16"/>
    </location>
</feature>
<feature type="region of interest" description="Disordered" evidence="5">
    <location>
        <begin position="335"/>
        <end position="386"/>
    </location>
</feature>
<feature type="region of interest" description="Disordered" evidence="5">
    <location>
        <begin position="165"/>
        <end position="213"/>
    </location>
</feature>
<sequence>MLCFSRILLAAATVRATIHVVLYNDARIVYTGTGWHDDVFEVREGIDPFPATAANDSSCELGDKSTSSGDVGAKFSFDFNGVGVALIMESRDDHGFFEVDLNGVVSIISGYSVAPHCGGIFVQQQLPLADYTISGTFKGRNNASKYQNSYYQLFAIRFDDGVGAVPTTTPPPSSSSSPTSTSSPFSPFSPSSITSSESSGAKPPSRTPKAHSDTGAIVGGVLGGIIAGFLIAFLIMFLVLRHRRSKQRETGYLPQHQNYAGPWSPGPVETGQYFAHPEPEVTSVHSSLPVSADRGRAAGIHDGDVERIAGRIAQLVQVQGLHPQGSTSVIATQAMSRHTDASSSSAPGPSSPRSPPPGAAAPQPPSAKGTYMSAPEDTQPPAYDKS</sequence>
<evidence type="ECO:0000256" key="5">
    <source>
        <dbReference type="SAM" id="MobiDB-lite"/>
    </source>
</evidence>
<dbReference type="OrthoDB" id="3012993at2759"/>
<evidence type="ECO:0000256" key="6">
    <source>
        <dbReference type="SAM" id="Phobius"/>
    </source>
</evidence>
<dbReference type="Proteomes" id="UP000077266">
    <property type="component" value="Unassembled WGS sequence"/>
</dbReference>
<evidence type="ECO:0000256" key="7">
    <source>
        <dbReference type="SAM" id="SignalP"/>
    </source>
</evidence>
<evidence type="ECO:0000313" key="9">
    <source>
        <dbReference type="Proteomes" id="UP000077266"/>
    </source>
</evidence>
<keyword evidence="9" id="KW-1185">Reference proteome</keyword>
<evidence type="ECO:0000256" key="1">
    <source>
        <dbReference type="ARBA" id="ARBA00004167"/>
    </source>
</evidence>
<evidence type="ECO:0000256" key="2">
    <source>
        <dbReference type="ARBA" id="ARBA00022692"/>
    </source>
</evidence>
<feature type="compositionally biased region" description="Pro residues" evidence="5">
    <location>
        <begin position="349"/>
        <end position="365"/>
    </location>
</feature>
<dbReference type="InParanoid" id="A0A165CY10"/>
<evidence type="ECO:0000256" key="4">
    <source>
        <dbReference type="ARBA" id="ARBA00023136"/>
    </source>
</evidence>
<comment type="subcellular location">
    <subcellularLocation>
        <location evidence="1">Membrane</location>
        <topology evidence="1">Single-pass membrane protein</topology>
    </subcellularLocation>
</comment>
<name>A0A165CY10_EXIGL</name>
<dbReference type="InterPro" id="IPR051694">
    <property type="entry name" value="Immunoregulatory_rcpt-like"/>
</dbReference>
<accession>A0A165CY10</accession>
<gene>
    <name evidence="8" type="ORF">EXIGLDRAFT_728413</name>
</gene>
<evidence type="ECO:0000313" key="8">
    <source>
        <dbReference type="EMBL" id="KZV83406.1"/>
    </source>
</evidence>
<dbReference type="GO" id="GO:0016020">
    <property type="term" value="C:membrane"/>
    <property type="evidence" value="ECO:0007669"/>
    <property type="project" value="UniProtKB-SubCell"/>
</dbReference>
<keyword evidence="7" id="KW-0732">Signal</keyword>
<keyword evidence="3 6" id="KW-1133">Transmembrane helix</keyword>
<proteinExistence type="predicted"/>
<feature type="compositionally biased region" description="Low complexity" evidence="5">
    <location>
        <begin position="174"/>
        <end position="199"/>
    </location>
</feature>
<evidence type="ECO:0008006" key="10">
    <source>
        <dbReference type="Google" id="ProtNLM"/>
    </source>
</evidence>
<dbReference type="EMBL" id="KV426273">
    <property type="protein sequence ID" value="KZV83406.1"/>
    <property type="molecule type" value="Genomic_DNA"/>
</dbReference>
<organism evidence="8 9">
    <name type="scientific">Exidia glandulosa HHB12029</name>
    <dbReference type="NCBI Taxonomy" id="1314781"/>
    <lineage>
        <taxon>Eukaryota</taxon>
        <taxon>Fungi</taxon>
        <taxon>Dikarya</taxon>
        <taxon>Basidiomycota</taxon>
        <taxon>Agaricomycotina</taxon>
        <taxon>Agaricomycetes</taxon>
        <taxon>Auriculariales</taxon>
        <taxon>Exidiaceae</taxon>
        <taxon>Exidia</taxon>
    </lineage>
</organism>
<dbReference type="AlphaFoldDB" id="A0A165CY10"/>
<keyword evidence="2 6" id="KW-0812">Transmembrane</keyword>
<dbReference type="Gene3D" id="2.60.120.260">
    <property type="entry name" value="Galactose-binding domain-like"/>
    <property type="match status" value="1"/>
</dbReference>
<dbReference type="PANTHER" id="PTHR15549">
    <property type="entry name" value="PAIRED IMMUNOGLOBULIN-LIKE TYPE 2 RECEPTOR"/>
    <property type="match status" value="1"/>
</dbReference>
<protein>
    <recommendedName>
        <fullName evidence="10">Mid2 domain-containing protein</fullName>
    </recommendedName>
</protein>
<reference evidence="8 9" key="1">
    <citation type="journal article" date="2016" name="Mol. Biol. Evol.">
        <title>Comparative Genomics of Early-Diverging Mushroom-Forming Fungi Provides Insights into the Origins of Lignocellulose Decay Capabilities.</title>
        <authorList>
            <person name="Nagy L.G."/>
            <person name="Riley R."/>
            <person name="Tritt A."/>
            <person name="Adam C."/>
            <person name="Daum C."/>
            <person name="Floudas D."/>
            <person name="Sun H."/>
            <person name="Yadav J.S."/>
            <person name="Pangilinan J."/>
            <person name="Larsson K.H."/>
            <person name="Matsuura K."/>
            <person name="Barry K."/>
            <person name="Labutti K."/>
            <person name="Kuo R."/>
            <person name="Ohm R.A."/>
            <person name="Bhattacharya S.S."/>
            <person name="Shirouzu T."/>
            <person name="Yoshinaga Y."/>
            <person name="Martin F.M."/>
            <person name="Grigoriev I.V."/>
            <person name="Hibbett D.S."/>
        </authorList>
    </citation>
    <scope>NUCLEOTIDE SEQUENCE [LARGE SCALE GENOMIC DNA]</scope>
    <source>
        <strain evidence="8 9">HHB12029</strain>
    </source>
</reference>